<dbReference type="PROSITE" id="PS50195">
    <property type="entry name" value="PX"/>
    <property type="match status" value="1"/>
</dbReference>
<dbReference type="InterPro" id="IPR001683">
    <property type="entry name" value="PX_dom"/>
</dbReference>
<proteinExistence type="predicted"/>
<organism evidence="4 5">
    <name type="scientific">Naegleria lovaniensis</name>
    <name type="common">Amoeba</name>
    <dbReference type="NCBI Taxonomy" id="51637"/>
    <lineage>
        <taxon>Eukaryota</taxon>
        <taxon>Discoba</taxon>
        <taxon>Heterolobosea</taxon>
        <taxon>Tetramitia</taxon>
        <taxon>Eutetramitia</taxon>
        <taxon>Vahlkampfiidae</taxon>
        <taxon>Naegleria</taxon>
    </lineage>
</organism>
<feature type="region of interest" description="Disordered" evidence="1">
    <location>
        <begin position="1"/>
        <end position="39"/>
    </location>
</feature>
<dbReference type="GO" id="GO:0007015">
    <property type="term" value="P:actin filament organization"/>
    <property type="evidence" value="ECO:0007669"/>
    <property type="project" value="TreeGrafter"/>
</dbReference>
<dbReference type="GO" id="GO:0035091">
    <property type="term" value="F:phosphatidylinositol binding"/>
    <property type="evidence" value="ECO:0007669"/>
    <property type="project" value="InterPro"/>
</dbReference>
<accession>A0AA88GRS2</accession>
<evidence type="ECO:0000259" key="2">
    <source>
        <dbReference type="PROSITE" id="PS50195"/>
    </source>
</evidence>
<dbReference type="GO" id="GO:0048870">
    <property type="term" value="P:cell motility"/>
    <property type="evidence" value="ECO:0007669"/>
    <property type="project" value="TreeGrafter"/>
</dbReference>
<dbReference type="GO" id="GO:0005886">
    <property type="term" value="C:plasma membrane"/>
    <property type="evidence" value="ECO:0007669"/>
    <property type="project" value="TreeGrafter"/>
</dbReference>
<dbReference type="AlphaFoldDB" id="A0AA88GRS2"/>
<name>A0AA88GRS2_NAELO</name>
<dbReference type="GeneID" id="68093730"/>
<evidence type="ECO:0000313" key="4">
    <source>
        <dbReference type="EMBL" id="KAG2387680.1"/>
    </source>
</evidence>
<sequence>MMQASDEETALPFRESRTTLERPSVSQPYSVFGSEEFDDDDENFEDQELVVYLDENRRYFNKHKNHYAVVSSPVKNGNSDFTSESGSTIASGSTEVLISHTHSPTLSSNTSNISYSNRKRRVSVWIPTLTKSDLISSLSAQINQTVEFDFKKSSSSTSTDLPLINSGDKKYIGYSIDLVIGFSNDSMKCQHKVVRRYNEFKKFHTLLKKTYPIKESFSNIKFPSKSPITSYNDQNLLDYRKKAFNEYLATILQLQSEARKKNLDEIKKKNLDSFDFLIYYFFDIHNSPLAFLFDHPYADIFKQINQFHRTTKEEKRKIKRIIEIESNYDEEKENENGQFLLREQEWYEDKFKRIEELKKVLVEMRLSGDDFFVELKGKPHALSVDKASSSLLMYLLIENNSKDKSTGIDYTFVQQIYIDDIMQIRDTNNTYRGDGFEIIDITLYNSEPIQFYCFDRKELIYTIGAQMNQYKAAKFRVINYLVGTVSKLRKERYDENNEFHEKDLLELYALLRPDDPLIARKSRQWVNIGFQGDNPSTDFRGGGVMSLKMLLYFARNDLKLMKSLIDEQHAYPFCVSGINLFFALCTLLNAENLATCPIENIENKFPLFRFMCLQVKNYATEPEIVFGQLFMLICKLLHKIFVESGSGYMDYPQVVDKTKKVLEDAIQKRPNDFSALQTALFDSTNA</sequence>
<dbReference type="PROSITE" id="PS51335">
    <property type="entry name" value="ELMO"/>
    <property type="match status" value="1"/>
</dbReference>
<dbReference type="Pfam" id="PF04727">
    <property type="entry name" value="ELMO_CED12"/>
    <property type="match status" value="1"/>
</dbReference>
<dbReference type="PANTHER" id="PTHR12771:SF56">
    <property type="entry name" value="CED-12"/>
    <property type="match status" value="1"/>
</dbReference>
<dbReference type="RefSeq" id="XP_044551672.1">
    <property type="nucleotide sequence ID" value="XM_044688537.1"/>
</dbReference>
<gene>
    <name evidence="4" type="ORF">C9374_001274</name>
</gene>
<dbReference type="PANTHER" id="PTHR12771">
    <property type="entry name" value="ENGULFMENT AND CELL MOTILITY"/>
    <property type="match status" value="1"/>
</dbReference>
<evidence type="ECO:0008006" key="6">
    <source>
        <dbReference type="Google" id="ProtNLM"/>
    </source>
</evidence>
<dbReference type="InterPro" id="IPR036871">
    <property type="entry name" value="PX_dom_sf"/>
</dbReference>
<dbReference type="InterPro" id="IPR050868">
    <property type="entry name" value="ELMO_domain-containing"/>
</dbReference>
<dbReference type="Proteomes" id="UP000816034">
    <property type="component" value="Unassembled WGS sequence"/>
</dbReference>
<feature type="domain" description="ELMO" evidence="3">
    <location>
        <begin position="499"/>
        <end position="666"/>
    </location>
</feature>
<keyword evidence="5" id="KW-1185">Reference proteome</keyword>
<feature type="domain" description="PX" evidence="2">
    <location>
        <begin position="152"/>
        <end position="288"/>
    </location>
</feature>
<reference evidence="4 5" key="1">
    <citation type="journal article" date="2018" name="BMC Genomics">
        <title>The genome of Naegleria lovaniensis, the basis for a comparative approach to unravel pathogenicity factors of the human pathogenic amoeba N. fowleri.</title>
        <authorList>
            <person name="Liechti N."/>
            <person name="Schurch N."/>
            <person name="Bruggmann R."/>
            <person name="Wittwer M."/>
        </authorList>
    </citation>
    <scope>NUCLEOTIDE SEQUENCE [LARGE SCALE GENOMIC DNA]</scope>
    <source>
        <strain evidence="4 5">ATCC 30569</strain>
    </source>
</reference>
<evidence type="ECO:0000256" key="1">
    <source>
        <dbReference type="SAM" id="MobiDB-lite"/>
    </source>
</evidence>
<comment type="caution">
    <text evidence="4">The sequence shown here is derived from an EMBL/GenBank/DDBJ whole genome shotgun (WGS) entry which is preliminary data.</text>
</comment>
<dbReference type="Pfam" id="PF00787">
    <property type="entry name" value="PX"/>
    <property type="match status" value="1"/>
</dbReference>
<dbReference type="Gene3D" id="3.30.1520.10">
    <property type="entry name" value="Phox-like domain"/>
    <property type="match status" value="1"/>
</dbReference>
<evidence type="ECO:0000259" key="3">
    <source>
        <dbReference type="PROSITE" id="PS51335"/>
    </source>
</evidence>
<dbReference type="SUPFAM" id="SSF64268">
    <property type="entry name" value="PX domain"/>
    <property type="match status" value="1"/>
</dbReference>
<evidence type="ECO:0000313" key="5">
    <source>
        <dbReference type="Proteomes" id="UP000816034"/>
    </source>
</evidence>
<dbReference type="EMBL" id="PYSW02000012">
    <property type="protein sequence ID" value="KAG2387680.1"/>
    <property type="molecule type" value="Genomic_DNA"/>
</dbReference>
<protein>
    <recommendedName>
        <fullName evidence="6">PX domain-containing protein</fullName>
    </recommendedName>
</protein>
<dbReference type="InterPro" id="IPR006816">
    <property type="entry name" value="ELMO_dom"/>
</dbReference>